<dbReference type="STRING" id="264462.Bd2926"/>
<reference evidence="1 2" key="1">
    <citation type="journal article" date="2004" name="Science">
        <title>A predator unmasked: life cycle of Bdellovibrio bacteriovorus from a genomic perspective.</title>
        <authorList>
            <person name="Rendulic S."/>
            <person name="Jagtap P."/>
            <person name="Rosinus A."/>
            <person name="Eppinger M."/>
            <person name="Baar C."/>
            <person name="Lanz C."/>
            <person name="Keller H."/>
            <person name="Lambert C."/>
            <person name="Evans K.J."/>
            <person name="Goesmann A."/>
            <person name="Meyer F."/>
            <person name="Sockett R.E."/>
            <person name="Schuster S.C."/>
        </authorList>
    </citation>
    <scope>NUCLEOTIDE SEQUENCE [LARGE SCALE GENOMIC DNA]</scope>
    <source>
        <strain evidence="2">ATCC 15356 / DSM 50701 / NCIMB 9529 / HD100</strain>
    </source>
</reference>
<organism evidence="1 2">
    <name type="scientific">Bdellovibrio bacteriovorus (strain ATCC 15356 / DSM 50701 / NCIMB 9529 / HD100)</name>
    <dbReference type="NCBI Taxonomy" id="264462"/>
    <lineage>
        <taxon>Bacteria</taxon>
        <taxon>Pseudomonadati</taxon>
        <taxon>Bdellovibrionota</taxon>
        <taxon>Bdellovibrionia</taxon>
        <taxon>Bdellovibrionales</taxon>
        <taxon>Pseudobdellovibrionaceae</taxon>
        <taxon>Bdellovibrio</taxon>
    </lineage>
</organism>
<proteinExistence type="predicted"/>
<dbReference type="HOGENOM" id="CLU_518531_0_0_7"/>
<keyword evidence="2" id="KW-1185">Reference proteome</keyword>
<dbReference type="Proteomes" id="UP000008080">
    <property type="component" value="Chromosome"/>
</dbReference>
<dbReference type="RefSeq" id="WP_011165307.1">
    <property type="nucleotide sequence ID" value="NC_005363.1"/>
</dbReference>
<dbReference type="eggNOG" id="ENOG5033Y5F">
    <property type="taxonomic scope" value="Bacteria"/>
</dbReference>
<protein>
    <submittedName>
        <fullName evidence="1">Uncharacterized protein</fullName>
    </submittedName>
</protein>
<accession>Q6MJ57</accession>
<name>Q6MJ57_BDEBA</name>
<dbReference type="AlphaFoldDB" id="Q6MJ57"/>
<gene>
    <name evidence="1" type="ordered locus">Bd2926</name>
</gene>
<sequence>MLNVEVKASKRHGSRGHLSLLLGLTIMLAGPWGRAACIVENEDKIQINISPETNSWGDYKGQETITGSRVVKCQEEAGRFLMLSLGAVQWGASSEVKDSYIFNSYDPGSCQLQNSRSISSFKPQVTKDNFERQYKFLRSCIDLRVADTRGGALVVNEKQPFCEVTRIDSSAVLMRGSMCFVKIRAQNDYAVQPLLKKECLDPSYLDAMGIEAQDIYANLDTLVTGDDSGTTTDVRHVGSRPVHISITPKPGLLPLSEDFGAGVPRFTTSYTVDGDWGPVFIRSREDRTQIDLSFLVSNIADRSCAGVTCSSSSNFMQPFVGQVELFRLRESARPELIEEWWDGGLVPPNWQGVMKGVSYRIPDRLFQAGAKYRLVATFQDPTDDYAIYLNGLKQMLVRLFDTEGATVGVDVIPAISTLGDLGIIPTFAGMGGLHSNNQTVSLSQTMEGLEGLIASTVWPPYYDRACADGANCMRLGKSKFHQRLVLEFTATMEPAGGNVELTDVRMQKNSPVFKSYPMQSGDFPSLRCER</sequence>
<dbReference type="KEGG" id="bba:Bd2926"/>
<evidence type="ECO:0000313" key="2">
    <source>
        <dbReference type="Proteomes" id="UP000008080"/>
    </source>
</evidence>
<evidence type="ECO:0000313" key="1">
    <source>
        <dbReference type="EMBL" id="CAE80704.1"/>
    </source>
</evidence>
<dbReference type="GeneID" id="93013796"/>
<dbReference type="EMBL" id="BX842654">
    <property type="protein sequence ID" value="CAE80704.1"/>
    <property type="molecule type" value="Genomic_DNA"/>
</dbReference>